<sequence>MTPSHSSHSNIMCPAPETIPYHQYSIQMEQPPILSSFRYENIETMRDLPIMDCRRSLYTVYYIFLFCP</sequence>
<dbReference type="EMBL" id="KZ851937">
    <property type="protein sequence ID" value="RDH16668.1"/>
    <property type="molecule type" value="Genomic_DNA"/>
</dbReference>
<evidence type="ECO:0000313" key="2">
    <source>
        <dbReference type="Proteomes" id="UP000253845"/>
    </source>
</evidence>
<reference evidence="1 2" key="1">
    <citation type="submission" date="2018-07" db="EMBL/GenBank/DDBJ databases">
        <title>Section-level genome sequencing of Aspergillus section Nigri to investigate inter- and intra-species variation.</title>
        <authorList>
            <consortium name="DOE Joint Genome Institute"/>
            <person name="Vesth T.C."/>
            <person name="Nybo J.L."/>
            <person name="Theobald S."/>
            <person name="Frisvad J.C."/>
            <person name="Larsen T.O."/>
            <person name="Nielsen K.F."/>
            <person name="Hoof J.B."/>
            <person name="Brandl J."/>
            <person name="Salamov A."/>
            <person name="Riley R."/>
            <person name="Gladden J.M."/>
            <person name="Phatale P."/>
            <person name="Nielsen M.T."/>
            <person name="Lyhne E.K."/>
            <person name="Kogle M.E."/>
            <person name="Strasser K."/>
            <person name="McDonnell E."/>
            <person name="Barry K."/>
            <person name="Clum A."/>
            <person name="Chen C."/>
            <person name="Nolan M."/>
            <person name="Sandor L."/>
            <person name="Kuo A."/>
            <person name="Lipzen A."/>
            <person name="Hainaut M."/>
            <person name="Drula E."/>
            <person name="Tsang A."/>
            <person name="Magnuson J.K."/>
            <person name="Henrissat B."/>
            <person name="Wiebenga A."/>
            <person name="Simmons B.A."/>
            <person name="Makela M.R."/>
            <person name="De vries R.P."/>
            <person name="Grigoriev I.V."/>
            <person name="Mortensen U.H."/>
            <person name="Baker S.E."/>
            <person name="Andersen M.R."/>
        </authorList>
    </citation>
    <scope>NUCLEOTIDE SEQUENCE [LARGE SCALE GENOMIC DNA]</scope>
    <source>
        <strain evidence="1 2">ATCC 13496</strain>
    </source>
</reference>
<organism evidence="1 2">
    <name type="scientific">Aspergillus niger ATCC 13496</name>
    <dbReference type="NCBI Taxonomy" id="1353008"/>
    <lineage>
        <taxon>Eukaryota</taxon>
        <taxon>Fungi</taxon>
        <taxon>Dikarya</taxon>
        <taxon>Ascomycota</taxon>
        <taxon>Pezizomycotina</taxon>
        <taxon>Eurotiomycetes</taxon>
        <taxon>Eurotiomycetidae</taxon>
        <taxon>Eurotiales</taxon>
        <taxon>Aspergillaceae</taxon>
        <taxon>Aspergillus</taxon>
        <taxon>Aspergillus subgen. Circumdati</taxon>
    </lineage>
</organism>
<gene>
    <name evidence="1" type="ORF">M747DRAFT_111974</name>
</gene>
<accession>A0A370BQH8</accession>
<dbReference type="AlphaFoldDB" id="A0A370BQH8"/>
<dbReference type="Proteomes" id="UP000253845">
    <property type="component" value="Unassembled WGS sequence"/>
</dbReference>
<evidence type="ECO:0000313" key="1">
    <source>
        <dbReference type="EMBL" id="RDH16668.1"/>
    </source>
</evidence>
<proteinExistence type="predicted"/>
<name>A0A370BQH8_ASPNG</name>
<protein>
    <submittedName>
        <fullName evidence="1">Uncharacterized protein</fullName>
    </submittedName>
</protein>
<dbReference type="VEuPathDB" id="FungiDB:M747DRAFT_111974"/>